<evidence type="ECO:0000256" key="6">
    <source>
        <dbReference type="ARBA" id="ARBA00023315"/>
    </source>
</evidence>
<keyword evidence="3" id="KW-0808">Transferase</keyword>
<dbReference type="GO" id="GO:0016747">
    <property type="term" value="F:acyltransferase activity, transferring groups other than amino-acyl groups"/>
    <property type="evidence" value="ECO:0007669"/>
    <property type="project" value="InterPro"/>
</dbReference>
<dbReference type="KEGG" id="prt:AUC31_15470"/>
<evidence type="ECO:0000256" key="9">
    <source>
        <dbReference type="ARBA" id="ARBA00040679"/>
    </source>
</evidence>
<dbReference type="PANTHER" id="PTHR36174">
    <property type="entry name" value="LIPID II:GLYCINE GLYCYLTRANSFERASE"/>
    <property type="match status" value="1"/>
</dbReference>
<keyword evidence="5" id="KW-0573">Peptidoglycan synthesis</keyword>
<dbReference type="GO" id="GO:0009252">
    <property type="term" value="P:peptidoglycan biosynthetic process"/>
    <property type="evidence" value="ECO:0007669"/>
    <property type="project" value="UniProtKB-KW"/>
</dbReference>
<evidence type="ECO:0000256" key="8">
    <source>
        <dbReference type="ARBA" id="ARBA00039074"/>
    </source>
</evidence>
<dbReference type="OrthoDB" id="9785911at2"/>
<sequence>MAVPTKQAVPDIFFTPEWNEAYAAHEGGEFQQFEWKSELGHIIYPFIKRPVPMLEGWFDTITAFGQSGPVIIDAKEGQRRALVDEFDAAFQDFCEQQCIVSEYIRFSSWVKNAEDFFPLYGLDMRGIVMYIDLTVDDPFRFEFSSAARQQVRRALKNGVTLEYDFTGDTLDDFCRLYDLTADRNEFPDHYLFAPEMLKESFKHLEGKQFLLNAKYDGKTVSSALIVHHGDYMHYHLVANDPDYFRCAGNSLIMAEACRYGKELGFSQFHLGGASTEALYRFKRRFTKTEPLEILTGKRIRNSDMYGRLTELKRLQYGIENTGHFPLYRG</sequence>
<comment type="catalytic activity">
    <reaction evidence="11">
        <text>beta-D-GlcNAc-(1-&gt;4)-Mur2Ac(oyl-L-Ala-D-isoglutaminyl-L-Lys-D-Ala-D-Ala)-di-trans,octa-cis-undecaprenyl diphosphate + glycyl-tRNA(Gly) = beta-D-GlcNAc-(1-&gt;4)-Mur2Ac(oyl-L-Ala-D-isoglutaminyl-L-Lys-(N(6)-Gly)-D-Ala-D-Ala)-di-trans,octa-cis-undecaprenyl diphosphate + tRNA(Gly) + H(+)</text>
        <dbReference type="Rhea" id="RHEA:30435"/>
        <dbReference type="Rhea" id="RHEA-COMP:9664"/>
        <dbReference type="Rhea" id="RHEA-COMP:9683"/>
        <dbReference type="ChEBI" id="CHEBI:15378"/>
        <dbReference type="ChEBI" id="CHEBI:62233"/>
        <dbReference type="ChEBI" id="CHEBI:62234"/>
        <dbReference type="ChEBI" id="CHEBI:78442"/>
        <dbReference type="ChEBI" id="CHEBI:78522"/>
        <dbReference type="EC" id="2.3.2.16"/>
    </reaction>
</comment>
<organism evidence="13 14">
    <name type="scientific">Planococcus rifietoensis</name>
    <dbReference type="NCBI Taxonomy" id="200991"/>
    <lineage>
        <taxon>Bacteria</taxon>
        <taxon>Bacillati</taxon>
        <taxon>Bacillota</taxon>
        <taxon>Bacilli</taxon>
        <taxon>Bacillales</taxon>
        <taxon>Caryophanaceae</taxon>
        <taxon>Planococcus</taxon>
    </lineage>
</organism>
<dbReference type="RefSeq" id="WP_058383219.1">
    <property type="nucleotide sequence ID" value="NZ_CP013659.2"/>
</dbReference>
<comment type="subcellular location">
    <subcellularLocation>
        <location evidence="1">Cytoplasm</location>
    </subcellularLocation>
</comment>
<dbReference type="InterPro" id="IPR050644">
    <property type="entry name" value="PG_Glycine_Bridge_Synth"/>
</dbReference>
<dbReference type="SUPFAM" id="SSF55729">
    <property type="entry name" value="Acyl-CoA N-acyltransferases (Nat)"/>
    <property type="match status" value="1"/>
</dbReference>
<dbReference type="PANTHER" id="PTHR36174:SF1">
    <property type="entry name" value="LIPID II:GLYCINE GLYCYLTRANSFERASE"/>
    <property type="match status" value="1"/>
</dbReference>
<protein>
    <recommendedName>
        <fullName evidence="9">Lipid II:glycine glycyltransferase</fullName>
        <ecNumber evidence="8">2.3.2.16</ecNumber>
    </recommendedName>
    <alternativeName>
        <fullName evidence="10">Factor essential for expression of methicillin resistance X</fullName>
    </alternativeName>
</protein>
<evidence type="ECO:0000256" key="4">
    <source>
        <dbReference type="ARBA" id="ARBA00022960"/>
    </source>
</evidence>
<dbReference type="GO" id="GO:0071555">
    <property type="term" value="P:cell wall organization"/>
    <property type="evidence" value="ECO:0007669"/>
    <property type="project" value="UniProtKB-KW"/>
</dbReference>
<evidence type="ECO:0000313" key="13">
    <source>
        <dbReference type="EMBL" id="ALS76517.1"/>
    </source>
</evidence>
<dbReference type="InterPro" id="IPR016181">
    <property type="entry name" value="Acyl_CoA_acyltransferase"/>
</dbReference>
<dbReference type="EMBL" id="CP013659">
    <property type="protein sequence ID" value="ALS76517.1"/>
    <property type="molecule type" value="Genomic_DNA"/>
</dbReference>
<dbReference type="GO" id="GO:0005737">
    <property type="term" value="C:cytoplasm"/>
    <property type="evidence" value="ECO:0007669"/>
    <property type="project" value="UniProtKB-SubCell"/>
</dbReference>
<evidence type="ECO:0000256" key="7">
    <source>
        <dbReference type="ARBA" id="ARBA00023316"/>
    </source>
</evidence>
<feature type="domain" description="N-acetyltransferase" evidence="12">
    <location>
        <begin position="163"/>
        <end position="300"/>
    </location>
</feature>
<reference evidence="13" key="1">
    <citation type="submission" date="2016-01" db="EMBL/GenBank/DDBJ databases">
        <title>Complete genome of Planococcus rifietoensis type strain M8.</title>
        <authorList>
            <person name="See-Too W.S."/>
        </authorList>
    </citation>
    <scope>NUCLEOTIDE SEQUENCE [LARGE SCALE GENOMIC DNA]</scope>
    <source>
        <strain evidence="13">M8</strain>
    </source>
</reference>
<gene>
    <name evidence="13" type="ORF">AUC31_15470</name>
</gene>
<dbReference type="PROSITE" id="PS51186">
    <property type="entry name" value="GNAT"/>
    <property type="match status" value="1"/>
</dbReference>
<evidence type="ECO:0000256" key="3">
    <source>
        <dbReference type="ARBA" id="ARBA00022679"/>
    </source>
</evidence>
<dbReference type="GO" id="GO:0008360">
    <property type="term" value="P:regulation of cell shape"/>
    <property type="evidence" value="ECO:0007669"/>
    <property type="project" value="UniProtKB-KW"/>
</dbReference>
<dbReference type="InterPro" id="IPR038740">
    <property type="entry name" value="BioF2-like_GNAT_dom"/>
</dbReference>
<evidence type="ECO:0000256" key="2">
    <source>
        <dbReference type="ARBA" id="ARBA00009943"/>
    </source>
</evidence>
<evidence type="ECO:0000256" key="11">
    <source>
        <dbReference type="ARBA" id="ARBA00048654"/>
    </source>
</evidence>
<dbReference type="Proteomes" id="UP000067683">
    <property type="component" value="Chromosome"/>
</dbReference>
<comment type="similarity">
    <text evidence="2">Belongs to the FemABX family.</text>
</comment>
<evidence type="ECO:0000256" key="1">
    <source>
        <dbReference type="ARBA" id="ARBA00004496"/>
    </source>
</evidence>
<proteinExistence type="inferred from homology"/>
<evidence type="ECO:0000256" key="10">
    <source>
        <dbReference type="ARBA" id="ARBA00042933"/>
    </source>
</evidence>
<evidence type="ECO:0000259" key="12">
    <source>
        <dbReference type="PROSITE" id="PS51186"/>
    </source>
</evidence>
<dbReference type="PROSITE" id="PS51191">
    <property type="entry name" value="FEMABX"/>
    <property type="match status" value="1"/>
</dbReference>
<dbReference type="AlphaFoldDB" id="A0A0U2ZH24"/>
<dbReference type="InterPro" id="IPR003447">
    <property type="entry name" value="FEMABX"/>
</dbReference>
<keyword evidence="7" id="KW-0961">Cell wall biogenesis/degradation</keyword>
<dbReference type="InterPro" id="IPR000182">
    <property type="entry name" value="GNAT_dom"/>
</dbReference>
<keyword evidence="4" id="KW-0133">Cell shape</keyword>
<evidence type="ECO:0000256" key="5">
    <source>
        <dbReference type="ARBA" id="ARBA00022984"/>
    </source>
</evidence>
<keyword evidence="14" id="KW-1185">Reference proteome</keyword>
<accession>A0A0U2ZH24</accession>
<dbReference type="STRING" id="200991.AUC31_15470"/>
<dbReference type="GO" id="GO:0016755">
    <property type="term" value="F:aminoacyltransferase activity"/>
    <property type="evidence" value="ECO:0007669"/>
    <property type="project" value="InterPro"/>
</dbReference>
<dbReference type="Gene3D" id="3.40.630.30">
    <property type="match status" value="1"/>
</dbReference>
<keyword evidence="6" id="KW-0012">Acyltransferase</keyword>
<dbReference type="Pfam" id="PF13480">
    <property type="entry name" value="Acetyltransf_6"/>
    <property type="match status" value="1"/>
</dbReference>
<evidence type="ECO:0000313" key="14">
    <source>
        <dbReference type="Proteomes" id="UP000067683"/>
    </source>
</evidence>
<dbReference type="EC" id="2.3.2.16" evidence="8"/>
<name>A0A0U2ZH24_9BACL</name>